<feature type="transmembrane region" description="Helical" evidence="1">
    <location>
        <begin position="110"/>
        <end position="134"/>
    </location>
</feature>
<evidence type="ECO:0000313" key="3">
    <source>
        <dbReference type="Proteomes" id="UP000257127"/>
    </source>
</evidence>
<feature type="transmembrane region" description="Helical" evidence="1">
    <location>
        <begin position="86"/>
        <end position="104"/>
    </location>
</feature>
<dbReference type="RefSeq" id="WP_116881363.1">
    <property type="nucleotide sequence ID" value="NZ_QURB01000007.1"/>
</dbReference>
<keyword evidence="1" id="KW-1133">Transmembrane helix</keyword>
<feature type="transmembrane region" description="Helical" evidence="1">
    <location>
        <begin position="205"/>
        <end position="227"/>
    </location>
</feature>
<reference evidence="2 3" key="1">
    <citation type="submission" date="2018-08" db="EMBL/GenBank/DDBJ databases">
        <title>The draft genome squence of Brumimicrobium sp. N62.</title>
        <authorList>
            <person name="Du Z.-J."/>
            <person name="Luo H.-R."/>
        </authorList>
    </citation>
    <scope>NUCLEOTIDE SEQUENCE [LARGE SCALE GENOMIC DNA]</scope>
    <source>
        <strain evidence="2 3">N62</strain>
    </source>
</reference>
<feature type="transmembrane region" description="Helical" evidence="1">
    <location>
        <begin position="170"/>
        <end position="193"/>
    </location>
</feature>
<proteinExistence type="predicted"/>
<accession>A0A3E1EVU9</accession>
<gene>
    <name evidence="2" type="ORF">DXU93_11095</name>
</gene>
<feature type="transmembrane region" description="Helical" evidence="1">
    <location>
        <begin position="146"/>
        <end position="164"/>
    </location>
</feature>
<evidence type="ECO:0008006" key="4">
    <source>
        <dbReference type="Google" id="ProtNLM"/>
    </source>
</evidence>
<dbReference type="Proteomes" id="UP000257127">
    <property type="component" value="Unassembled WGS sequence"/>
</dbReference>
<dbReference type="AlphaFoldDB" id="A0A3E1EVU9"/>
<comment type="caution">
    <text evidence="2">The sequence shown here is derived from an EMBL/GenBank/DDBJ whole genome shotgun (WGS) entry which is preliminary data.</text>
</comment>
<dbReference type="OrthoDB" id="1134798at2"/>
<dbReference type="EMBL" id="QURB01000007">
    <property type="protein sequence ID" value="RFC53667.1"/>
    <property type="molecule type" value="Genomic_DNA"/>
</dbReference>
<evidence type="ECO:0000256" key="1">
    <source>
        <dbReference type="SAM" id="Phobius"/>
    </source>
</evidence>
<sequence>MHKFTEVEIDFILADIKANGVDIEDLQYNLLDHICCIIENEKSDNEDFYEFYKKIMPRFFKKDLKEIQEETEILLKFKNYYAMKNTLKITGFTITVFTILGAFLKSFHLPGAGVVIILAGGLFSLVFLPLLIILKFRDEESKTDKWVFSLGFLLAIIMTVGILFKLMHWPYANILMFSGVIAFTFTYVPLYYVTRIKRPELKFNTIVNSVLMFACGGMLFALQNLGYSSKTNNQQEIYEEYYDQKIETLENTNQELYNIIDTNKIEISVLRKYSRAIIQSIEEIKQELNTKGDDSFKDLQANLTTYNDYMDKHSLAEKKIGLSELLKKETQRKILDDILDHIQLQVLNNENSLLNKWS</sequence>
<evidence type="ECO:0000313" key="2">
    <source>
        <dbReference type="EMBL" id="RFC53667.1"/>
    </source>
</evidence>
<keyword evidence="1" id="KW-0472">Membrane</keyword>
<organism evidence="2 3">
    <name type="scientific">Brumimicrobium aurantiacum</name>
    <dbReference type="NCBI Taxonomy" id="1737063"/>
    <lineage>
        <taxon>Bacteria</taxon>
        <taxon>Pseudomonadati</taxon>
        <taxon>Bacteroidota</taxon>
        <taxon>Flavobacteriia</taxon>
        <taxon>Flavobacteriales</taxon>
        <taxon>Crocinitomicaceae</taxon>
        <taxon>Brumimicrobium</taxon>
    </lineage>
</organism>
<keyword evidence="3" id="KW-1185">Reference proteome</keyword>
<keyword evidence="1" id="KW-0812">Transmembrane</keyword>
<protein>
    <recommendedName>
        <fullName evidence="4">Gliding motility-associated protein GldM N-terminal domain-containing protein</fullName>
    </recommendedName>
</protein>
<name>A0A3E1EVU9_9FLAO</name>